<dbReference type="PANTHER" id="PTHR43245:SF58">
    <property type="entry name" value="BLL5923 PROTEIN"/>
    <property type="match status" value="1"/>
</dbReference>
<reference evidence="2 3" key="1">
    <citation type="submission" date="2014-12" db="EMBL/GenBank/DDBJ databases">
        <title>Genome sequence of Flavobacterium beibuense RSKm HC5.</title>
        <authorList>
            <person name="Kim J.F."/>
            <person name="Song J.Y."/>
            <person name="Kwak M.-J."/>
            <person name="Lee S.-W."/>
        </authorList>
    </citation>
    <scope>NUCLEOTIDE SEQUENCE [LARGE SCALE GENOMIC DNA]</scope>
    <source>
        <strain evidence="2 3">RSKm HC5</strain>
    </source>
</reference>
<dbReference type="InterPro" id="IPR036291">
    <property type="entry name" value="NAD(P)-bd_dom_sf"/>
</dbReference>
<evidence type="ECO:0000313" key="3">
    <source>
        <dbReference type="Proteomes" id="UP000289775"/>
    </source>
</evidence>
<dbReference type="Pfam" id="PF01370">
    <property type="entry name" value="Epimerase"/>
    <property type="match status" value="1"/>
</dbReference>
<evidence type="ECO:0000259" key="1">
    <source>
        <dbReference type="Pfam" id="PF01370"/>
    </source>
</evidence>
<organism evidence="2 3">
    <name type="scientific">Flavobacterium beibuense</name>
    <dbReference type="NCBI Taxonomy" id="657326"/>
    <lineage>
        <taxon>Bacteria</taxon>
        <taxon>Pseudomonadati</taxon>
        <taxon>Bacteroidota</taxon>
        <taxon>Flavobacteriia</taxon>
        <taxon>Flavobacteriales</taxon>
        <taxon>Flavobacteriaceae</taxon>
        <taxon>Flavobacterium</taxon>
    </lineage>
</organism>
<protein>
    <submittedName>
        <fullName evidence="2">NAD-dependent epimerase/dehydratase</fullName>
    </submittedName>
</protein>
<dbReference type="RefSeq" id="WP_129749368.1">
    <property type="nucleotide sequence ID" value="NZ_JUIW01000001.1"/>
</dbReference>
<gene>
    <name evidence="2" type="ORF">NU09_0187</name>
</gene>
<dbReference type="Proteomes" id="UP000289775">
    <property type="component" value="Unassembled WGS sequence"/>
</dbReference>
<evidence type="ECO:0000313" key="2">
    <source>
        <dbReference type="EMBL" id="RYJ45595.1"/>
    </source>
</evidence>
<name>A0A444WIH2_9FLAO</name>
<proteinExistence type="predicted"/>
<dbReference type="OrthoDB" id="329806at2"/>
<dbReference type="InterPro" id="IPR050177">
    <property type="entry name" value="Lipid_A_modif_metabolic_enz"/>
</dbReference>
<comment type="caution">
    <text evidence="2">The sequence shown here is derived from an EMBL/GenBank/DDBJ whole genome shotgun (WGS) entry which is preliminary data.</text>
</comment>
<dbReference type="AlphaFoldDB" id="A0A444WIH2"/>
<dbReference type="PANTHER" id="PTHR43245">
    <property type="entry name" value="BIFUNCTIONAL POLYMYXIN RESISTANCE PROTEIN ARNA"/>
    <property type="match status" value="1"/>
</dbReference>
<dbReference type="InterPro" id="IPR001509">
    <property type="entry name" value="Epimerase_deHydtase"/>
</dbReference>
<dbReference type="SUPFAM" id="SSF51735">
    <property type="entry name" value="NAD(P)-binding Rossmann-fold domains"/>
    <property type="match status" value="1"/>
</dbReference>
<accession>A0A444WIH2</accession>
<dbReference type="Gene3D" id="3.40.50.720">
    <property type="entry name" value="NAD(P)-binding Rossmann-like Domain"/>
    <property type="match status" value="1"/>
</dbReference>
<sequence>MNNIYITGVNGFVGTNLKKYLDSKYNCIGISRKKTVENNIFSYDDFLPNLKGDAIIHLAGKAHDTASTSSPEEYFNVNRDLTINIFKTFLESDIKDFFYFSSVKAVADTVTGVLKEDVTGEPHTPYGKSKHEAEQYLLSQVLPKGKRLFIIRPCMIHGPGNKGNLNLLYKVVEKGVPWPLAVFENQRSFLSIDNLCFLVNSLLENKGVKSGVYNFSDDETLSTNKLIYLMSQSLGRKPKLWRLNKGLIVKIACIGDRLKLPLNSERLKKLTESYVVSNDKIKFALGLEKLPVAAEEGLSVTLSSFRK</sequence>
<feature type="domain" description="NAD-dependent epimerase/dehydratase" evidence="1">
    <location>
        <begin position="4"/>
        <end position="214"/>
    </location>
</feature>
<keyword evidence="3" id="KW-1185">Reference proteome</keyword>
<dbReference type="EMBL" id="JUIW01000001">
    <property type="protein sequence ID" value="RYJ45595.1"/>
    <property type="molecule type" value="Genomic_DNA"/>
</dbReference>